<dbReference type="KEGG" id="cao:Celal_2674"/>
<dbReference type="SUPFAM" id="SSF54285">
    <property type="entry name" value="MoaD/ThiS"/>
    <property type="match status" value="1"/>
</dbReference>
<organism evidence="1 2">
    <name type="scientific">Cellulophaga algicola (strain DSM 14237 / IC166 / ACAM 630)</name>
    <dbReference type="NCBI Taxonomy" id="688270"/>
    <lineage>
        <taxon>Bacteria</taxon>
        <taxon>Pseudomonadati</taxon>
        <taxon>Bacteroidota</taxon>
        <taxon>Flavobacteriia</taxon>
        <taxon>Flavobacteriales</taxon>
        <taxon>Flavobacteriaceae</taxon>
        <taxon>Cellulophaga</taxon>
    </lineage>
</organism>
<proteinExistence type="predicted"/>
<dbReference type="eggNOG" id="COG2104">
    <property type="taxonomic scope" value="Bacteria"/>
</dbReference>
<dbReference type="RefSeq" id="WP_013551430.1">
    <property type="nucleotide sequence ID" value="NC_014934.1"/>
</dbReference>
<dbReference type="Gene3D" id="3.10.20.30">
    <property type="match status" value="1"/>
</dbReference>
<dbReference type="STRING" id="688270.Celal_2674"/>
<dbReference type="HOGENOM" id="CLU_174611_2_1_10"/>
<protein>
    <submittedName>
        <fullName evidence="1">Thiamine biosynthesis protein ThiS</fullName>
    </submittedName>
</protein>
<dbReference type="InterPro" id="IPR016155">
    <property type="entry name" value="Mopterin_synth/thiamin_S_b"/>
</dbReference>
<dbReference type="AlphaFoldDB" id="E6XB95"/>
<dbReference type="EMBL" id="CP002453">
    <property type="protein sequence ID" value="ADV49959.1"/>
    <property type="molecule type" value="Genomic_DNA"/>
</dbReference>
<dbReference type="InterPro" id="IPR010035">
    <property type="entry name" value="Thi_S"/>
</dbReference>
<dbReference type="InterPro" id="IPR012675">
    <property type="entry name" value="Beta-grasp_dom_sf"/>
</dbReference>
<dbReference type="Proteomes" id="UP000008634">
    <property type="component" value="Chromosome"/>
</dbReference>
<dbReference type="Pfam" id="PF02597">
    <property type="entry name" value="ThiS"/>
    <property type="match status" value="1"/>
</dbReference>
<dbReference type="InterPro" id="IPR003749">
    <property type="entry name" value="ThiS/MoaD-like"/>
</dbReference>
<sequence length="67" mass="7513">MISIVVNEKRMGIEENSNVIHLLNHLKATQDGIAVAINSMVISKDFWKYEILFENDVVLIIKATQGG</sequence>
<evidence type="ECO:0000313" key="1">
    <source>
        <dbReference type="EMBL" id="ADV49959.1"/>
    </source>
</evidence>
<dbReference type="OrthoDB" id="1525151at2"/>
<gene>
    <name evidence="1" type="ordered locus">Celal_2674</name>
</gene>
<dbReference type="PANTHER" id="PTHR34472">
    <property type="entry name" value="SULFUR CARRIER PROTEIN THIS"/>
    <property type="match status" value="1"/>
</dbReference>
<dbReference type="CDD" id="cd00565">
    <property type="entry name" value="Ubl_ThiS"/>
    <property type="match status" value="1"/>
</dbReference>
<dbReference type="PANTHER" id="PTHR34472:SF1">
    <property type="entry name" value="SULFUR CARRIER PROTEIN THIS"/>
    <property type="match status" value="1"/>
</dbReference>
<name>E6XB95_CELAD</name>
<keyword evidence="2" id="KW-1185">Reference proteome</keyword>
<evidence type="ECO:0000313" key="2">
    <source>
        <dbReference type="Proteomes" id="UP000008634"/>
    </source>
</evidence>
<dbReference type="NCBIfam" id="TIGR01683">
    <property type="entry name" value="thiS"/>
    <property type="match status" value="1"/>
</dbReference>
<accession>E6XB95</accession>
<reference evidence="1 2" key="1">
    <citation type="journal article" date="2010" name="Stand. Genomic Sci.">
        <title>Complete genome sequence of Cellulophaga algicola type strain (IC166).</title>
        <authorList>
            <person name="Abt B."/>
            <person name="Lu M."/>
            <person name="Misra M."/>
            <person name="Han C."/>
            <person name="Nolan M."/>
            <person name="Lucas S."/>
            <person name="Hammon N."/>
            <person name="Deshpande S."/>
            <person name="Cheng J.F."/>
            <person name="Tapia R."/>
            <person name="Goodwin L."/>
            <person name="Pitluck S."/>
            <person name="Liolios K."/>
            <person name="Pagani I."/>
            <person name="Ivanova N."/>
            <person name="Mavromatis K."/>
            <person name="Ovchinikova G."/>
            <person name="Pati A."/>
            <person name="Chen A."/>
            <person name="Palaniappan K."/>
            <person name="Land M."/>
            <person name="Hauser L."/>
            <person name="Chang Y.J."/>
            <person name="Jeffries C.D."/>
            <person name="Detter J.C."/>
            <person name="Brambilla E."/>
            <person name="Rohde M."/>
            <person name="Tindall B.J."/>
            <person name="Goker M."/>
            <person name="Woyke T."/>
            <person name="Bristow J."/>
            <person name="Eisen J.A."/>
            <person name="Markowitz V."/>
            <person name="Hugenholtz P."/>
            <person name="Kyrpides N.C."/>
            <person name="Klenk H.P."/>
            <person name="Lapidus A."/>
        </authorList>
    </citation>
    <scope>NUCLEOTIDE SEQUENCE [LARGE SCALE GENOMIC DNA]</scope>
    <source>
        <strain evidence="2">DSM 14237 / IC166 / ACAM 630</strain>
    </source>
</reference>